<comment type="caution">
    <text evidence="2">The sequence shown here is derived from an EMBL/GenBank/DDBJ whole genome shotgun (WGS) entry which is preliminary data.</text>
</comment>
<organism evidence="2 3">
    <name type="scientific">Vibrio hippocampi</name>
    <dbReference type="NCBI Taxonomy" id="654686"/>
    <lineage>
        <taxon>Bacteria</taxon>
        <taxon>Pseudomonadati</taxon>
        <taxon>Pseudomonadota</taxon>
        <taxon>Gammaproteobacteria</taxon>
        <taxon>Vibrionales</taxon>
        <taxon>Vibrionaceae</taxon>
        <taxon>Vibrio</taxon>
    </lineage>
</organism>
<dbReference type="EMBL" id="CAKLCM010000002">
    <property type="protein sequence ID" value="CAH0525637.1"/>
    <property type="molecule type" value="Genomic_DNA"/>
</dbReference>
<feature type="chain" id="PRO_5047084376" description="Lipoprotein" evidence="1">
    <location>
        <begin position="23"/>
        <end position="117"/>
    </location>
</feature>
<keyword evidence="3" id="KW-1185">Reference proteome</keyword>
<name>A0ABM8ZGX6_9VIBR</name>
<protein>
    <recommendedName>
        <fullName evidence="4">Lipoprotein</fullName>
    </recommendedName>
</protein>
<proteinExistence type="predicted"/>
<gene>
    <name evidence="2" type="ORF">VHP8226_01165</name>
</gene>
<dbReference type="Proteomes" id="UP000838160">
    <property type="component" value="Unassembled WGS sequence"/>
</dbReference>
<keyword evidence="1" id="KW-0732">Signal</keyword>
<sequence length="117" mass="13174">MKKVYKLFGFFLMSSVSLSCFSSEWLEGVYINLEKDALIKDVVFCEDGKAYVGGMARGKYSISVEGDINLSVSSNGNFKLKVSSDRTELLPEDSFTKSWFTDTGFKLDSERSDTCNW</sequence>
<evidence type="ECO:0000313" key="2">
    <source>
        <dbReference type="EMBL" id="CAH0525637.1"/>
    </source>
</evidence>
<dbReference type="PROSITE" id="PS51257">
    <property type="entry name" value="PROKAR_LIPOPROTEIN"/>
    <property type="match status" value="1"/>
</dbReference>
<reference evidence="2" key="1">
    <citation type="submission" date="2021-12" db="EMBL/GenBank/DDBJ databases">
        <authorList>
            <person name="Rodrigo-Torres L."/>
            <person name="Arahal R. D."/>
            <person name="Lucena T."/>
        </authorList>
    </citation>
    <scope>NUCLEOTIDE SEQUENCE</scope>
    <source>
        <strain evidence="2">CECT 8226</strain>
    </source>
</reference>
<evidence type="ECO:0000256" key="1">
    <source>
        <dbReference type="SAM" id="SignalP"/>
    </source>
</evidence>
<evidence type="ECO:0008006" key="4">
    <source>
        <dbReference type="Google" id="ProtNLM"/>
    </source>
</evidence>
<accession>A0ABM8ZGX6</accession>
<evidence type="ECO:0000313" key="3">
    <source>
        <dbReference type="Proteomes" id="UP000838160"/>
    </source>
</evidence>
<feature type="signal peptide" evidence="1">
    <location>
        <begin position="1"/>
        <end position="22"/>
    </location>
</feature>
<dbReference type="RefSeq" id="WP_237484153.1">
    <property type="nucleotide sequence ID" value="NZ_CAKLCM010000002.1"/>
</dbReference>